<dbReference type="AlphaFoldDB" id="A0A3B1DCK4"/>
<feature type="domain" description="TACO1/YebC-like second and third" evidence="7">
    <location>
        <begin position="82"/>
        <end position="237"/>
    </location>
</feature>
<evidence type="ECO:0000256" key="2">
    <source>
        <dbReference type="ARBA" id="ARBA00008724"/>
    </source>
</evidence>
<dbReference type="EMBL" id="UOGJ01000100">
    <property type="protein sequence ID" value="VAX36581.1"/>
    <property type="molecule type" value="Genomic_DNA"/>
</dbReference>
<dbReference type="InterPro" id="IPR017856">
    <property type="entry name" value="Integrase-like_N"/>
</dbReference>
<evidence type="ECO:0000256" key="5">
    <source>
        <dbReference type="ARBA" id="ARBA00023125"/>
    </source>
</evidence>
<dbReference type="InterPro" id="IPR048300">
    <property type="entry name" value="TACO1_YebC-like_2nd/3rd_dom"/>
</dbReference>
<accession>A0A3B1DCK4</accession>
<dbReference type="SUPFAM" id="SSF75625">
    <property type="entry name" value="YebC-like"/>
    <property type="match status" value="1"/>
</dbReference>
<dbReference type="Gene3D" id="3.30.70.980">
    <property type="match status" value="2"/>
</dbReference>
<feature type="domain" description="TACO1/YebC-like N-terminal" evidence="8">
    <location>
        <begin position="5"/>
        <end position="76"/>
    </location>
</feature>
<evidence type="ECO:0000256" key="6">
    <source>
        <dbReference type="ARBA" id="ARBA00023163"/>
    </source>
</evidence>
<gene>
    <name evidence="9" type="ORF">MNBD_UNCLBAC01-1967</name>
</gene>
<dbReference type="GO" id="GO:0005739">
    <property type="term" value="C:mitochondrion"/>
    <property type="evidence" value="ECO:0007669"/>
    <property type="project" value="UniProtKB-SubCell"/>
</dbReference>
<dbReference type="FunFam" id="3.30.70.980:FF:000002">
    <property type="entry name" value="Probable transcriptional regulatory protein YebC"/>
    <property type="match status" value="1"/>
</dbReference>
<keyword evidence="4" id="KW-0805">Transcription regulation</keyword>
<evidence type="ECO:0000259" key="7">
    <source>
        <dbReference type="Pfam" id="PF01709"/>
    </source>
</evidence>
<reference evidence="9" key="1">
    <citation type="submission" date="2018-06" db="EMBL/GenBank/DDBJ databases">
        <authorList>
            <person name="Zhirakovskaya E."/>
        </authorList>
    </citation>
    <scope>NUCLEOTIDE SEQUENCE</scope>
</reference>
<keyword evidence="3" id="KW-0963">Cytoplasm</keyword>
<dbReference type="NCBIfam" id="NF009044">
    <property type="entry name" value="PRK12378.1"/>
    <property type="match status" value="1"/>
</dbReference>
<dbReference type="InterPro" id="IPR029072">
    <property type="entry name" value="YebC-like"/>
</dbReference>
<comment type="similarity">
    <text evidence="2">Belongs to the TACO1 family.</text>
</comment>
<dbReference type="NCBIfam" id="NF001030">
    <property type="entry name" value="PRK00110.1"/>
    <property type="match status" value="1"/>
</dbReference>
<evidence type="ECO:0000256" key="3">
    <source>
        <dbReference type="ARBA" id="ARBA00022490"/>
    </source>
</evidence>
<dbReference type="Gene3D" id="1.10.10.200">
    <property type="match status" value="1"/>
</dbReference>
<evidence type="ECO:0000313" key="9">
    <source>
        <dbReference type="EMBL" id="VAX36581.1"/>
    </source>
</evidence>
<dbReference type="NCBIfam" id="TIGR01033">
    <property type="entry name" value="YebC/PmpR family DNA-binding transcriptional regulator"/>
    <property type="match status" value="1"/>
</dbReference>
<sequence>MSGHSKWATIKHKKAATDAKRGAAFSKMSKEITAIAKQGGGDIDTNVSLRNAMERAKALNMPKDKIDTAIKKGTGEIPGVVYEEVIFDAYGPGGVAMLITGLTDNKNRTTAEIKNILSKKNGSLAGPGATAYLFTQKGFISIEKDKIGEDALMDIVLEAGAEDISSDGEYHEVTCEIGDLQTVKEALAAKEIPAITADMTMVPSTTVAVAGEKAKQVLALMEALEEHEDAQNVYANFDISDEEMEKLVG</sequence>
<dbReference type="InterPro" id="IPR026564">
    <property type="entry name" value="Transcrip_reg_TACO1-like_dom3"/>
</dbReference>
<evidence type="ECO:0000259" key="8">
    <source>
        <dbReference type="Pfam" id="PF20772"/>
    </source>
</evidence>
<dbReference type="InterPro" id="IPR049083">
    <property type="entry name" value="TACO1_YebC_N"/>
</dbReference>
<dbReference type="FunFam" id="1.10.10.200:FF:000002">
    <property type="entry name" value="Probable transcriptional regulatory protein CLM62_37755"/>
    <property type="match status" value="1"/>
</dbReference>
<dbReference type="PANTHER" id="PTHR12532">
    <property type="entry name" value="TRANSLATIONAL ACTIVATOR OF CYTOCHROME C OXIDASE 1"/>
    <property type="match status" value="1"/>
</dbReference>
<name>A0A3B1DCK4_9ZZZZ</name>
<dbReference type="Pfam" id="PF01709">
    <property type="entry name" value="Transcrip_reg"/>
    <property type="match status" value="1"/>
</dbReference>
<comment type="subcellular location">
    <subcellularLocation>
        <location evidence="1">Mitochondrion</location>
    </subcellularLocation>
</comment>
<protein>
    <submittedName>
        <fullName evidence="9">Probable transcriptional regulatory protein YebC</fullName>
    </submittedName>
</protein>
<keyword evidence="6" id="KW-0804">Transcription</keyword>
<proteinExistence type="inferred from homology"/>
<dbReference type="GO" id="GO:0005829">
    <property type="term" value="C:cytosol"/>
    <property type="evidence" value="ECO:0007669"/>
    <property type="project" value="TreeGrafter"/>
</dbReference>
<evidence type="ECO:0000256" key="1">
    <source>
        <dbReference type="ARBA" id="ARBA00004173"/>
    </source>
</evidence>
<evidence type="ECO:0000256" key="4">
    <source>
        <dbReference type="ARBA" id="ARBA00023015"/>
    </source>
</evidence>
<dbReference type="Pfam" id="PF20772">
    <property type="entry name" value="TACO1_YebC_N"/>
    <property type="match status" value="1"/>
</dbReference>
<organism evidence="9">
    <name type="scientific">hydrothermal vent metagenome</name>
    <dbReference type="NCBI Taxonomy" id="652676"/>
    <lineage>
        <taxon>unclassified sequences</taxon>
        <taxon>metagenomes</taxon>
        <taxon>ecological metagenomes</taxon>
    </lineage>
</organism>
<keyword evidence="5" id="KW-0238">DNA-binding</keyword>
<dbReference type="HAMAP" id="MF_00693">
    <property type="entry name" value="Transcrip_reg_TACO1"/>
    <property type="match status" value="1"/>
</dbReference>
<dbReference type="InterPro" id="IPR002876">
    <property type="entry name" value="Transcrip_reg_TACO1-like"/>
</dbReference>
<dbReference type="GO" id="GO:0003677">
    <property type="term" value="F:DNA binding"/>
    <property type="evidence" value="ECO:0007669"/>
    <property type="project" value="UniProtKB-KW"/>
</dbReference>
<dbReference type="PANTHER" id="PTHR12532:SF6">
    <property type="entry name" value="TRANSCRIPTIONAL REGULATORY PROTEIN YEBC-RELATED"/>
    <property type="match status" value="1"/>
</dbReference>